<dbReference type="GO" id="GO:0009535">
    <property type="term" value="C:chloroplast thylakoid membrane"/>
    <property type="evidence" value="ECO:0007669"/>
    <property type="project" value="UniProtKB-SubCell"/>
</dbReference>
<evidence type="ECO:0000313" key="11">
    <source>
        <dbReference type="EMBL" id="KAK9829391.1"/>
    </source>
</evidence>
<dbReference type="EMBL" id="JALJOR010000001">
    <property type="protein sequence ID" value="KAK9829391.1"/>
    <property type="molecule type" value="Genomic_DNA"/>
</dbReference>
<accession>A0AAW1R6P1</accession>
<keyword evidence="3" id="KW-0150">Chloroplast</keyword>
<gene>
    <name evidence="11" type="ORF">WJX72_005547</name>
</gene>
<comment type="similarity">
    <text evidence="2">Belongs to the psbW family.</text>
</comment>
<proteinExistence type="inferred from homology"/>
<keyword evidence="8" id="KW-0604">Photosystem II</keyword>
<evidence type="ECO:0000256" key="6">
    <source>
        <dbReference type="ARBA" id="ARBA00023078"/>
    </source>
</evidence>
<evidence type="ECO:0000256" key="5">
    <source>
        <dbReference type="ARBA" id="ARBA00022640"/>
    </source>
</evidence>
<evidence type="ECO:0000256" key="9">
    <source>
        <dbReference type="ARBA" id="ARBA00031756"/>
    </source>
</evidence>
<feature type="transmembrane region" description="Helical" evidence="10">
    <location>
        <begin position="40"/>
        <end position="63"/>
    </location>
</feature>
<dbReference type="GO" id="GO:0009523">
    <property type="term" value="C:photosystem II"/>
    <property type="evidence" value="ECO:0007669"/>
    <property type="project" value="UniProtKB-KW"/>
</dbReference>
<keyword evidence="12" id="KW-1185">Reference proteome</keyword>
<keyword evidence="10" id="KW-1133">Transmembrane helix</keyword>
<name>A0AAW1R6P1_9CHLO</name>
<dbReference type="GO" id="GO:0015979">
    <property type="term" value="P:photosynthesis"/>
    <property type="evidence" value="ECO:0007669"/>
    <property type="project" value="UniProtKB-KW"/>
</dbReference>
<reference evidence="11 12" key="1">
    <citation type="journal article" date="2024" name="Nat. Commun.">
        <title>Phylogenomics reveals the evolutionary origins of lichenization in chlorophyte algae.</title>
        <authorList>
            <person name="Puginier C."/>
            <person name="Libourel C."/>
            <person name="Otte J."/>
            <person name="Skaloud P."/>
            <person name="Haon M."/>
            <person name="Grisel S."/>
            <person name="Petersen M."/>
            <person name="Berrin J.G."/>
            <person name="Delaux P.M."/>
            <person name="Dal Grande F."/>
            <person name="Keller J."/>
        </authorList>
    </citation>
    <scope>NUCLEOTIDE SEQUENCE [LARGE SCALE GENOMIC DNA]</scope>
    <source>
        <strain evidence="11 12">SAG 2043</strain>
    </source>
</reference>
<evidence type="ECO:0000313" key="12">
    <source>
        <dbReference type="Proteomes" id="UP001489004"/>
    </source>
</evidence>
<comment type="caution">
    <text evidence="11">The sequence shown here is derived from an EMBL/GenBank/DDBJ whole genome shotgun (WGS) entry which is preliminary data.</text>
</comment>
<dbReference type="AlphaFoldDB" id="A0AAW1R6P1"/>
<dbReference type="InterPro" id="IPR009806">
    <property type="entry name" value="PSII_PsbW_class2"/>
</dbReference>
<keyword evidence="10" id="KW-0812">Transmembrane</keyword>
<keyword evidence="4" id="KW-0602">Photosynthesis</keyword>
<keyword evidence="7 10" id="KW-0472">Membrane</keyword>
<feature type="transmembrane region" description="Helical" evidence="10">
    <location>
        <begin position="75"/>
        <end position="97"/>
    </location>
</feature>
<comment type="subcellular location">
    <subcellularLocation>
        <location evidence="1">Plastid</location>
        <location evidence="1">Chloroplast thylakoid membrane</location>
        <topology evidence="1">Single-pass membrane protein</topology>
    </subcellularLocation>
</comment>
<dbReference type="PANTHER" id="PTHR34552:SF1">
    <property type="entry name" value="PHOTOSYSTEM II REACTION CENTER W PROTEIN, CHLOROPLASTIC"/>
    <property type="match status" value="1"/>
</dbReference>
<dbReference type="Pfam" id="PF07123">
    <property type="entry name" value="PsbW"/>
    <property type="match status" value="1"/>
</dbReference>
<dbReference type="Proteomes" id="UP001489004">
    <property type="component" value="Unassembled WGS sequence"/>
</dbReference>
<evidence type="ECO:0000256" key="8">
    <source>
        <dbReference type="ARBA" id="ARBA00023276"/>
    </source>
</evidence>
<evidence type="ECO:0000256" key="4">
    <source>
        <dbReference type="ARBA" id="ARBA00022531"/>
    </source>
</evidence>
<dbReference type="PANTHER" id="PTHR34552">
    <property type="entry name" value="PHOTOSYSTEM II REACTION CENTER W PROTEIN, CHLOROPLASTIC"/>
    <property type="match status" value="1"/>
</dbReference>
<keyword evidence="5" id="KW-0934">Plastid</keyword>
<protein>
    <recommendedName>
        <fullName evidence="9">PSII 6.1 kDa protein</fullName>
    </recommendedName>
</protein>
<evidence type="ECO:0000256" key="10">
    <source>
        <dbReference type="SAM" id="Phobius"/>
    </source>
</evidence>
<evidence type="ECO:0000256" key="1">
    <source>
        <dbReference type="ARBA" id="ARBA00004581"/>
    </source>
</evidence>
<evidence type="ECO:0000256" key="3">
    <source>
        <dbReference type="ARBA" id="ARBA00022528"/>
    </source>
</evidence>
<evidence type="ECO:0000256" key="2">
    <source>
        <dbReference type="ARBA" id="ARBA00010395"/>
    </source>
</evidence>
<dbReference type="GO" id="GO:0042549">
    <property type="term" value="P:photosystem II stabilization"/>
    <property type="evidence" value="ECO:0007669"/>
    <property type="project" value="TreeGrafter"/>
</dbReference>
<keyword evidence="6" id="KW-0793">Thylakoid</keyword>
<evidence type="ECO:0000256" key="7">
    <source>
        <dbReference type="ARBA" id="ARBA00023136"/>
    </source>
</evidence>
<sequence>MQAVCSASTSFKGISLARQTTRASTRRPAVQAPVAQQNKLAARVAAASVALPALVAHPAFALVDERLNGDGTGKILGIAANEGFVIFGVFALIWTLYYGATRELGGDAGDDSGLSL</sequence>
<organism evidence="11 12">
    <name type="scientific">[Myrmecia] bisecta</name>
    <dbReference type="NCBI Taxonomy" id="41462"/>
    <lineage>
        <taxon>Eukaryota</taxon>
        <taxon>Viridiplantae</taxon>
        <taxon>Chlorophyta</taxon>
        <taxon>core chlorophytes</taxon>
        <taxon>Trebouxiophyceae</taxon>
        <taxon>Trebouxiales</taxon>
        <taxon>Trebouxiaceae</taxon>
        <taxon>Myrmecia</taxon>
    </lineage>
</organism>